<feature type="non-terminal residue" evidence="4">
    <location>
        <position position="786"/>
    </location>
</feature>
<evidence type="ECO:0000259" key="2">
    <source>
        <dbReference type="Pfam" id="PF00501"/>
    </source>
</evidence>
<evidence type="ECO:0000313" key="5">
    <source>
        <dbReference type="Proteomes" id="UP000419138"/>
    </source>
</evidence>
<dbReference type="InterPro" id="IPR010071">
    <property type="entry name" value="AA_adenyl_dom"/>
</dbReference>
<name>A0A646KE65_STRJU</name>
<dbReference type="Pfam" id="PF00501">
    <property type="entry name" value="AMP-binding"/>
    <property type="match status" value="1"/>
</dbReference>
<dbReference type="InterPro" id="IPR025110">
    <property type="entry name" value="AMP-bd_C"/>
</dbReference>
<evidence type="ECO:0000259" key="3">
    <source>
        <dbReference type="Pfam" id="PF13193"/>
    </source>
</evidence>
<dbReference type="EMBL" id="VCLA01000082">
    <property type="protein sequence ID" value="MQT00535.1"/>
    <property type="molecule type" value="Genomic_DNA"/>
</dbReference>
<proteinExistence type="predicted"/>
<evidence type="ECO:0000313" key="4">
    <source>
        <dbReference type="EMBL" id="MQT00535.1"/>
    </source>
</evidence>
<organism evidence="4 5">
    <name type="scientific">Streptomyces jumonjinensis</name>
    <dbReference type="NCBI Taxonomy" id="1945"/>
    <lineage>
        <taxon>Bacteria</taxon>
        <taxon>Bacillati</taxon>
        <taxon>Actinomycetota</taxon>
        <taxon>Actinomycetes</taxon>
        <taxon>Kitasatosporales</taxon>
        <taxon>Streptomycetaceae</taxon>
        <taxon>Streptomyces</taxon>
    </lineage>
</organism>
<dbReference type="SUPFAM" id="SSF56801">
    <property type="entry name" value="Acetyl-CoA synthetase-like"/>
    <property type="match status" value="1"/>
</dbReference>
<dbReference type="PROSITE" id="PS00455">
    <property type="entry name" value="AMP_BINDING"/>
    <property type="match status" value="1"/>
</dbReference>
<feature type="region of interest" description="Disordered" evidence="1">
    <location>
        <begin position="744"/>
        <end position="763"/>
    </location>
</feature>
<feature type="region of interest" description="Disordered" evidence="1">
    <location>
        <begin position="368"/>
        <end position="391"/>
    </location>
</feature>
<dbReference type="InterPro" id="IPR020845">
    <property type="entry name" value="AMP-binding_CS"/>
</dbReference>
<feature type="domain" description="AMP-dependent synthetase/ligase" evidence="2">
    <location>
        <begin position="254"/>
        <end position="601"/>
    </location>
</feature>
<dbReference type="Pfam" id="PF13193">
    <property type="entry name" value="AMP-binding_C"/>
    <property type="match status" value="1"/>
</dbReference>
<evidence type="ECO:0000256" key="1">
    <source>
        <dbReference type="SAM" id="MobiDB-lite"/>
    </source>
</evidence>
<dbReference type="PANTHER" id="PTHR45527">
    <property type="entry name" value="NONRIBOSOMAL PEPTIDE SYNTHETASE"/>
    <property type="match status" value="1"/>
</dbReference>
<dbReference type="Gene3D" id="3.30.300.30">
    <property type="match status" value="1"/>
</dbReference>
<feature type="compositionally biased region" description="Basic and acidic residues" evidence="1">
    <location>
        <begin position="370"/>
        <end position="387"/>
    </location>
</feature>
<dbReference type="GO" id="GO:0005737">
    <property type="term" value="C:cytoplasm"/>
    <property type="evidence" value="ECO:0007669"/>
    <property type="project" value="TreeGrafter"/>
</dbReference>
<keyword evidence="5" id="KW-1185">Reference proteome</keyword>
<dbReference type="GO" id="GO:0031177">
    <property type="term" value="F:phosphopantetheine binding"/>
    <property type="evidence" value="ECO:0007669"/>
    <property type="project" value="TreeGrafter"/>
</dbReference>
<dbReference type="PANTHER" id="PTHR45527:SF1">
    <property type="entry name" value="FATTY ACID SYNTHASE"/>
    <property type="match status" value="1"/>
</dbReference>
<dbReference type="InterPro" id="IPR045851">
    <property type="entry name" value="AMP-bd_C_sf"/>
</dbReference>
<accession>A0A646KE65</accession>
<dbReference type="Proteomes" id="UP000419138">
    <property type="component" value="Unassembled WGS sequence"/>
</dbReference>
<dbReference type="SUPFAM" id="SSF52777">
    <property type="entry name" value="CoA-dependent acyltransferases"/>
    <property type="match status" value="1"/>
</dbReference>
<dbReference type="Gene3D" id="3.30.559.30">
    <property type="entry name" value="Nonribosomal peptide synthetase, condensation domain"/>
    <property type="match status" value="1"/>
</dbReference>
<dbReference type="InterPro" id="IPR042099">
    <property type="entry name" value="ANL_N_sf"/>
</dbReference>
<comment type="caution">
    <text evidence="4">The sequence shown here is derived from an EMBL/GenBank/DDBJ whole genome shotgun (WGS) entry which is preliminary data.</text>
</comment>
<feature type="domain" description="AMP-binding enzyme C-terminal" evidence="3">
    <location>
        <begin position="660"/>
        <end position="733"/>
    </location>
</feature>
<dbReference type="CDD" id="cd05930">
    <property type="entry name" value="A_NRPS"/>
    <property type="match status" value="1"/>
</dbReference>
<protein>
    <submittedName>
        <fullName evidence="4">Amino acid adenylation domain-containing protein</fullName>
    </submittedName>
</protein>
<dbReference type="NCBIfam" id="TIGR01733">
    <property type="entry name" value="AA-adenyl-dom"/>
    <property type="match status" value="1"/>
</dbReference>
<dbReference type="Gene3D" id="3.40.50.12780">
    <property type="entry name" value="N-terminal domain of ligase-like"/>
    <property type="match status" value="1"/>
</dbReference>
<dbReference type="GO" id="GO:0043041">
    <property type="term" value="P:amino acid activation for nonribosomal peptide biosynthetic process"/>
    <property type="evidence" value="ECO:0007669"/>
    <property type="project" value="TreeGrafter"/>
</dbReference>
<dbReference type="InterPro" id="IPR000873">
    <property type="entry name" value="AMP-dep_synth/lig_dom"/>
</dbReference>
<feature type="region of interest" description="Disordered" evidence="1">
    <location>
        <begin position="1"/>
        <end position="28"/>
    </location>
</feature>
<gene>
    <name evidence="4" type="ORF">FF041_09935</name>
</gene>
<reference evidence="4 5" key="1">
    <citation type="submission" date="2019-05" db="EMBL/GenBank/DDBJ databases">
        <title>Comparative genomics and metabolomics analyses of clavulanic acid producing Streptomyces species provides insight into specialized metabolism and evolution of beta-lactam biosynthetic gene clusters.</title>
        <authorList>
            <person name="Moore M.A."/>
            <person name="Cruz-Morales P."/>
            <person name="Barona Gomez F."/>
            <person name="Kapil T."/>
        </authorList>
    </citation>
    <scope>NUCLEOTIDE SEQUENCE [LARGE SCALE GENOMIC DNA]</scope>
    <source>
        <strain evidence="4 5">NRRL 5741</strain>
    </source>
</reference>
<dbReference type="AlphaFoldDB" id="A0A646KE65"/>
<dbReference type="OrthoDB" id="2472181at2"/>
<dbReference type="RefSeq" id="WP_153522106.1">
    <property type="nucleotide sequence ID" value="NZ_VCLA01000082.1"/>
</dbReference>
<sequence>MQSTATLEPSVRADGPAGPRQWSDEERAACSERPLGLGADRPVTGGPAATVRLALPDALRAAVARTALVHEVGVPAVALAALALTLARYTRAERAVVGLAASGRETRPLLLGVREEQSGAALLTAVHEALEHPLPAAGAPPVLLEFGYDSGAGPGAEPVPSAHNDVRLVYRDRVEDDAAELIAAFPADRYTEEQLHRFTGHLRTALAVLTDAPGAPLGGACLVGKEETRRLLALGHGEELLVGSPEPVHSLVARGAADDPGRLAVVCGETRLSRGELDGWAVRIASRLRAAGVGRGDRVAILAERSAAAVAAVLATVRAGAVYVPVDPAGPAERLDSVLADARPVAAVVTGALGERLTGRGLTVVTADEPGIRDGEESGDGSDRPEPVDPGDAAYLIYTSGSTGAPKGVLVEHGQLAASTLARRLVYPGPPVFLLLSPLAFDSSAAGLWGTLTAGGRLIVAGPDEYRDPERLVGLIERHAVTHMLCVPSLYDTVLTAAERDGMAGLRSLTTVIVAGEVLPEALLRRHTRALCDAVLVNEYGPTETTVWASYQHCDASGTADIGRPVPGARLYVLDEARRLMPRGATGELYIAGAGVSRGYFRRPDATRRVFSPDPFTGDGGRMYRTGDLVRWTEGGALEFLGRRDNQVKIRGHRIELGAVETALRACPGVREAVVVPDAGRTRLFGFVLAEYGAERDIDPVLIRGLLAAKLPEAAVPARLRVMDAFPVTSNGKADRAALAELTGAAERARPEPDGARGGAPGDPLSQVAAAWAEVLEISEVPTAVN</sequence>
<dbReference type="GO" id="GO:0044550">
    <property type="term" value="P:secondary metabolite biosynthetic process"/>
    <property type="evidence" value="ECO:0007669"/>
    <property type="project" value="TreeGrafter"/>
</dbReference>